<name>A0AAN7UD78_9MYCE</name>
<sequence length="1065" mass="111205">MKLKLFSLLLLFSLFLFNINLSKSETFILYADKCTNLGCAFSSLFSSAPSILDDVIVKTNNSAIQAILTMTNSMSIKSLNISNGILKVAAGGSLTVANNILVQVGSSLSIDGTSTCNSLILNGGGSINLGGTLNVNTQISCDGSVNGGSIQINGTLNVKSLNFFSNSPIPTIYQNGVLNLNGDANFSTGLTLRDNSQINIKSGICTIDGLLTTTTNSIIHIFSTLNIINSVVSNNNITCGIKFDTNSVTNLIGSKCSIYNIAMIAPTSTINLKASASLSIFNQNSLVTFGPINVDATSSLTLENSNCLISKSLSIVKGSLINLKSNTTLSIGVAIDLLNDFTIDVGSTLVLASGSTNSLSGSVKCSIGSIIKIVNSIVNFNSPIVIDTLLIDKSTSTFVKIVSNVTINNGIECIAPLSQISIDPVIGSLNIGGNSMITNVLNLSGNSQFNIINRGVCVISRLLPIEQSMVNVFQGGNLTITTATNLTNCLGLHGDSSLQLNANAIINGLTVYPVNQLNLPIINLKNSICNLMGSIDQLGTINLIKSSQLTLGDKVVLNVNNNLIVDSSSSIILPVNSNLIIGGPNSMISSLLSIDGKLNIESGSITFNAGINSSTSSFLFCNNAKVSIGASSNFNGPFSVTGSSGSIAITDGDVHFHQGIQIPTTKCPFNILKSSTCHIHSASVISSPVYCLNDATLNIVSAVSSATSNVVQFEGGLFTDINAMVSIDNSIFSLNSTSSISGMVMLNESQLVSCGQTTFNNGIDSIIQGEGNNTLLVNSGSCLINTTNPIQLSGSINIMEKAFLSIRSPNTTCHKGIKNSGSLLIGAIVDLKNSMINQLNGDATLELLQGSNLITTGANFASGIVSGSGKITITKPTIINNNNTKNSSESSESPSNSSGQCENGGILSGWITIDGSLKLLESSVLRVNVVSRTNVSKIICTGSTIINGLIDVLFDTETVEETLTKGMVFPVLSSSISITGNLSLSDTLDSKQFSCKPPPPSTSSTTSTSKSTSTGSEYSLVYQQTNVPSNKVTSTENSTNSSTSIINSFSFYLLLISLLISLIYL</sequence>
<feature type="chain" id="PRO_5042888183" evidence="2">
    <location>
        <begin position="25"/>
        <end position="1065"/>
    </location>
</feature>
<dbReference type="Proteomes" id="UP001344447">
    <property type="component" value="Unassembled WGS sequence"/>
</dbReference>
<feature type="region of interest" description="Disordered" evidence="1">
    <location>
        <begin position="878"/>
        <end position="901"/>
    </location>
</feature>
<organism evidence="3 4">
    <name type="scientific">Dictyostelium firmibasis</name>
    <dbReference type="NCBI Taxonomy" id="79012"/>
    <lineage>
        <taxon>Eukaryota</taxon>
        <taxon>Amoebozoa</taxon>
        <taxon>Evosea</taxon>
        <taxon>Eumycetozoa</taxon>
        <taxon>Dictyostelia</taxon>
        <taxon>Dictyosteliales</taxon>
        <taxon>Dictyosteliaceae</taxon>
        <taxon>Dictyostelium</taxon>
    </lineage>
</organism>
<evidence type="ECO:0000313" key="4">
    <source>
        <dbReference type="Proteomes" id="UP001344447"/>
    </source>
</evidence>
<evidence type="ECO:0000256" key="2">
    <source>
        <dbReference type="SAM" id="SignalP"/>
    </source>
</evidence>
<feature type="compositionally biased region" description="Low complexity" evidence="1">
    <location>
        <begin position="878"/>
        <end position="898"/>
    </location>
</feature>
<accession>A0AAN7UD78</accession>
<reference evidence="3 4" key="1">
    <citation type="submission" date="2023-11" db="EMBL/GenBank/DDBJ databases">
        <title>Dfirmibasis_genome.</title>
        <authorList>
            <person name="Edelbroek B."/>
            <person name="Kjellin J."/>
            <person name="Jerlstrom-Hultqvist J."/>
            <person name="Soderbom F."/>
        </authorList>
    </citation>
    <scope>NUCLEOTIDE SEQUENCE [LARGE SCALE GENOMIC DNA]</scope>
    <source>
        <strain evidence="3 4">TNS-C-14</strain>
    </source>
</reference>
<evidence type="ECO:0000313" key="3">
    <source>
        <dbReference type="EMBL" id="KAK5584145.1"/>
    </source>
</evidence>
<keyword evidence="4" id="KW-1185">Reference proteome</keyword>
<feature type="compositionally biased region" description="Low complexity" evidence="1">
    <location>
        <begin position="1002"/>
        <end position="1014"/>
    </location>
</feature>
<feature type="signal peptide" evidence="2">
    <location>
        <begin position="1"/>
        <end position="24"/>
    </location>
</feature>
<dbReference type="AlphaFoldDB" id="A0AAN7UD78"/>
<feature type="region of interest" description="Disordered" evidence="1">
    <location>
        <begin position="993"/>
        <end position="1014"/>
    </location>
</feature>
<evidence type="ECO:0000256" key="1">
    <source>
        <dbReference type="SAM" id="MobiDB-lite"/>
    </source>
</evidence>
<keyword evidence="2" id="KW-0732">Signal</keyword>
<protein>
    <submittedName>
        <fullName evidence="3">Uncharacterized protein</fullName>
    </submittedName>
</protein>
<gene>
    <name evidence="3" type="ORF">RB653_005752</name>
</gene>
<comment type="caution">
    <text evidence="3">The sequence shown here is derived from an EMBL/GenBank/DDBJ whole genome shotgun (WGS) entry which is preliminary data.</text>
</comment>
<proteinExistence type="predicted"/>
<dbReference type="EMBL" id="JAVFKY010000001">
    <property type="protein sequence ID" value="KAK5584145.1"/>
    <property type="molecule type" value="Genomic_DNA"/>
</dbReference>